<accession>A0ABM9PJ51</accession>
<feature type="domain" description="Aminoglycoside phosphotransferase" evidence="1">
    <location>
        <begin position="23"/>
        <end position="254"/>
    </location>
</feature>
<dbReference type="InterPro" id="IPR011009">
    <property type="entry name" value="Kinase-like_dom_sf"/>
</dbReference>
<proteinExistence type="predicted"/>
<gene>
    <name evidence="2" type="ORF">T190115A13A_170026</name>
</gene>
<name>A0ABM9PJ51_9FLAO</name>
<dbReference type="PANTHER" id="PTHR21064:SF5">
    <property type="entry name" value="SLR1880 PROTEIN"/>
    <property type="match status" value="1"/>
</dbReference>
<evidence type="ECO:0000313" key="3">
    <source>
        <dbReference type="Proteomes" id="UP001497602"/>
    </source>
</evidence>
<dbReference type="EC" id="2.7.1.162" evidence="2"/>
<dbReference type="SUPFAM" id="SSF56112">
    <property type="entry name" value="Protein kinase-like (PK-like)"/>
    <property type="match status" value="1"/>
</dbReference>
<keyword evidence="2" id="KW-0808">Transferase</keyword>
<keyword evidence="3" id="KW-1185">Reference proteome</keyword>
<dbReference type="Proteomes" id="UP001497602">
    <property type="component" value="Unassembled WGS sequence"/>
</dbReference>
<dbReference type="EMBL" id="CAXJRC010000008">
    <property type="protein sequence ID" value="CAL2105603.1"/>
    <property type="molecule type" value="Genomic_DNA"/>
</dbReference>
<dbReference type="InterPro" id="IPR002575">
    <property type="entry name" value="Aminoglycoside_PTrfase"/>
</dbReference>
<dbReference type="GO" id="GO:0016740">
    <property type="term" value="F:transferase activity"/>
    <property type="evidence" value="ECO:0007669"/>
    <property type="project" value="UniProtKB-KW"/>
</dbReference>
<dbReference type="Gene3D" id="3.90.1200.10">
    <property type="match status" value="1"/>
</dbReference>
<dbReference type="Pfam" id="PF01636">
    <property type="entry name" value="APH"/>
    <property type="match status" value="1"/>
</dbReference>
<reference evidence="2 3" key="1">
    <citation type="submission" date="2024-05" db="EMBL/GenBank/DDBJ databases">
        <authorList>
            <person name="Duchaud E."/>
        </authorList>
    </citation>
    <scope>NUCLEOTIDE SEQUENCE [LARGE SCALE GENOMIC DNA]</scope>
    <source>
        <strain evidence="2">Ena-SAMPLE-TAB-13-05-2024-13:56:06:370-140305</strain>
    </source>
</reference>
<dbReference type="InterPro" id="IPR050249">
    <property type="entry name" value="Pseudomonas-type_ThrB"/>
</dbReference>
<evidence type="ECO:0000313" key="2">
    <source>
        <dbReference type="EMBL" id="CAL2105603.1"/>
    </source>
</evidence>
<dbReference type="Gene3D" id="3.30.200.20">
    <property type="entry name" value="Phosphorylase Kinase, domain 1"/>
    <property type="match status" value="1"/>
</dbReference>
<dbReference type="PANTHER" id="PTHR21064">
    <property type="entry name" value="AMINOGLYCOSIDE PHOSPHOTRANSFERASE DOMAIN-CONTAINING PROTEIN-RELATED"/>
    <property type="match status" value="1"/>
</dbReference>
<sequence>MDNAAIQNICQAFQIQGNFSLVEVIQSGYINTTYKITTSTSSYILQKVNHQIFKDIEGLSSNIVRITKHLQSKTSPEKQHQALQVVFTHNEQAYYKHKDHTFWRMFNFIPNAITFETIQNEWQAETMGKAFANYHEQLSDLPQPPLIETLPDFHNTSLRIKHFKTAIQNNSHGRNKDTQKEIDYLLKLAPEMHAVVELGKQHKIPLRTIHQDAKLSNILFDNTNQAIAIIDLDTTMPGYLCYDFGDAVRTGMNTATEDEQNLDKISLHLEHFKAFTKGYAANSHHFITKEEINTLVLGVKVITYEQAIRFLTDYLQGDTYYKTSYSKHNLIRTRVQIAFLKNIIKYYDVLTNYVMEQYTVFS</sequence>
<organism evidence="2 3">
    <name type="scientific">Tenacibaculum vairaonense</name>
    <dbReference type="NCBI Taxonomy" id="3137860"/>
    <lineage>
        <taxon>Bacteria</taxon>
        <taxon>Pseudomonadati</taxon>
        <taxon>Bacteroidota</taxon>
        <taxon>Flavobacteriia</taxon>
        <taxon>Flavobacteriales</taxon>
        <taxon>Flavobacteriaceae</taxon>
        <taxon>Tenacibaculum</taxon>
    </lineage>
</organism>
<comment type="caution">
    <text evidence="2">The sequence shown here is derived from an EMBL/GenBank/DDBJ whole genome shotgun (WGS) entry which is preliminary data.</text>
</comment>
<dbReference type="RefSeq" id="WP_348704466.1">
    <property type="nucleotide sequence ID" value="NZ_CAXIYA010000022.1"/>
</dbReference>
<evidence type="ECO:0000259" key="1">
    <source>
        <dbReference type="Pfam" id="PF01636"/>
    </source>
</evidence>
<protein>
    <submittedName>
        <fullName evidence="2">N-acetylhexosamine 1-kinase</fullName>
        <ecNumber evidence="2">2.7.1.162</ecNumber>
    </submittedName>
</protein>